<name>A0ABP0JBK7_9DINO</name>
<dbReference type="Pfam" id="PF00719">
    <property type="entry name" value="Pyrophosphatase"/>
    <property type="match status" value="1"/>
</dbReference>
<evidence type="ECO:0000313" key="8">
    <source>
        <dbReference type="Proteomes" id="UP001642464"/>
    </source>
</evidence>
<reference evidence="7 8" key="1">
    <citation type="submission" date="2024-02" db="EMBL/GenBank/DDBJ databases">
        <authorList>
            <person name="Chen Y."/>
            <person name="Shah S."/>
            <person name="Dougan E. K."/>
            <person name="Thang M."/>
            <person name="Chan C."/>
        </authorList>
    </citation>
    <scope>NUCLEOTIDE SEQUENCE [LARGE SCALE GENOMIC DNA]</scope>
</reference>
<proteinExistence type="inferred from homology"/>
<keyword evidence="8" id="KW-1185">Reference proteome</keyword>
<keyword evidence="5" id="KW-0378">Hydrolase</keyword>
<evidence type="ECO:0000256" key="6">
    <source>
        <dbReference type="ARBA" id="ARBA00022842"/>
    </source>
</evidence>
<dbReference type="EC" id="3.6.1.1" evidence="3"/>
<comment type="similarity">
    <text evidence="2">Belongs to the PPase family.</text>
</comment>
<accession>A0ABP0JBK7</accession>
<dbReference type="Proteomes" id="UP001642464">
    <property type="component" value="Unassembled WGS sequence"/>
</dbReference>
<evidence type="ECO:0000256" key="4">
    <source>
        <dbReference type="ARBA" id="ARBA00022723"/>
    </source>
</evidence>
<gene>
    <name evidence="7" type="ORF">SCF082_LOCUS11226</name>
</gene>
<dbReference type="InterPro" id="IPR036649">
    <property type="entry name" value="Pyrophosphatase_sf"/>
</dbReference>
<dbReference type="SUPFAM" id="SSF50324">
    <property type="entry name" value="Inorganic pyrophosphatase"/>
    <property type="match status" value="1"/>
</dbReference>
<dbReference type="PANTHER" id="PTHR10286">
    <property type="entry name" value="INORGANIC PYROPHOSPHATASE"/>
    <property type="match status" value="1"/>
</dbReference>
<evidence type="ECO:0000256" key="3">
    <source>
        <dbReference type="ARBA" id="ARBA00012146"/>
    </source>
</evidence>
<comment type="caution">
    <text evidence="7">The sequence shown here is derived from an EMBL/GenBank/DDBJ whole genome shotgun (WGS) entry which is preliminary data.</text>
</comment>
<sequence>EFCEGFPLRNEESYRLFFKDSSGNGISPWHDIPLFVNKEERIVNYVNEIPRGGVEKMEVATKEELNPIKQDVKKGKLRLYPFQSLVNYGCLPQTWEDPEHKDPSTGCLGDNDPLDVVEVGSRVALSGEVYPVKLLGTLGMIDEGEMDWKVLAIAADDPLAASLNTVADLEQHMPGKVAEIVKWFKFYKMPDGKPENLFAFDDQAKDEAFTMDVVEQTHQAWGNTANVNKAGLWKP</sequence>
<dbReference type="PROSITE" id="PS00387">
    <property type="entry name" value="PPASE"/>
    <property type="match status" value="1"/>
</dbReference>
<evidence type="ECO:0000256" key="5">
    <source>
        <dbReference type="ARBA" id="ARBA00022801"/>
    </source>
</evidence>
<feature type="non-terminal residue" evidence="7">
    <location>
        <position position="1"/>
    </location>
</feature>
<evidence type="ECO:0000313" key="7">
    <source>
        <dbReference type="EMBL" id="CAK9011753.1"/>
    </source>
</evidence>
<organism evidence="7 8">
    <name type="scientific">Durusdinium trenchii</name>
    <dbReference type="NCBI Taxonomy" id="1381693"/>
    <lineage>
        <taxon>Eukaryota</taxon>
        <taxon>Sar</taxon>
        <taxon>Alveolata</taxon>
        <taxon>Dinophyceae</taxon>
        <taxon>Suessiales</taxon>
        <taxon>Symbiodiniaceae</taxon>
        <taxon>Durusdinium</taxon>
    </lineage>
</organism>
<keyword evidence="6" id="KW-0460">Magnesium</keyword>
<evidence type="ECO:0000256" key="1">
    <source>
        <dbReference type="ARBA" id="ARBA00001946"/>
    </source>
</evidence>
<protein>
    <recommendedName>
        <fullName evidence="3">inorganic diphosphatase</fullName>
        <ecNumber evidence="3">3.6.1.1</ecNumber>
    </recommendedName>
</protein>
<dbReference type="EMBL" id="CAXAMM010006665">
    <property type="protein sequence ID" value="CAK9011753.1"/>
    <property type="molecule type" value="Genomic_DNA"/>
</dbReference>
<dbReference type="CDD" id="cd00412">
    <property type="entry name" value="pyrophosphatase"/>
    <property type="match status" value="1"/>
</dbReference>
<dbReference type="Gene3D" id="3.90.80.10">
    <property type="entry name" value="Inorganic pyrophosphatase"/>
    <property type="match status" value="1"/>
</dbReference>
<keyword evidence="4" id="KW-0479">Metal-binding</keyword>
<dbReference type="InterPro" id="IPR008162">
    <property type="entry name" value="Pyrophosphatase"/>
</dbReference>
<comment type="cofactor">
    <cofactor evidence="1">
        <name>Mg(2+)</name>
        <dbReference type="ChEBI" id="CHEBI:18420"/>
    </cofactor>
</comment>
<evidence type="ECO:0000256" key="2">
    <source>
        <dbReference type="ARBA" id="ARBA00006220"/>
    </source>
</evidence>